<reference evidence="2" key="1">
    <citation type="submission" date="2021-06" db="EMBL/GenBank/DDBJ databases">
        <authorList>
            <person name="Kallberg Y."/>
            <person name="Tangrot J."/>
            <person name="Rosling A."/>
        </authorList>
    </citation>
    <scope>NUCLEOTIDE SEQUENCE</scope>
    <source>
        <strain evidence="2">87-6 pot B 2015</strain>
    </source>
</reference>
<comment type="caution">
    <text evidence="2">The sequence shown here is derived from an EMBL/GenBank/DDBJ whole genome shotgun (WGS) entry which is preliminary data.</text>
</comment>
<dbReference type="EMBL" id="CAJVPP010001573">
    <property type="protein sequence ID" value="CAG8562561.1"/>
    <property type="molecule type" value="Genomic_DNA"/>
</dbReference>
<keyword evidence="3" id="KW-1185">Reference proteome</keyword>
<sequence>MIDSFLDEVNKKIVNDRIRQRKQDEKLTKVESISPEKEVSEKAVTEVISDDSILSVSSQRESDSSINSVEIRMPTFSLLYEKLCDAIILANHVIQEAIFYYYQFEKALIQRRVKLSFLLHLYGDTSCKPSSQSDKKNSDLSHITSSDTSTESQVPNESALKKFNTKVEITADDIDTEDIEGMENIINTFTQSKDIYEDILREEPDFSSIKSNEAIPDYGPCMKYDTPILTEDPLRSLMLNICSDMVHWTCIRGTDKRGTLYYSCSIEKDSNLLLLSEDLEFDDDDDLFEKAYDKCFKIISKVPLLRFDASVFILVVLLPCRHKAHFRYIGNKNKLCPKCLSIDNLEKEGYYISPTFDEASKKRKRKDDSRKSIRDTKVQTIICELSICLASKVLIGVPPEDSDMRKVSNQFHKLYYKIDNAEKKWN</sequence>
<proteinExistence type="predicted"/>
<evidence type="ECO:0000313" key="3">
    <source>
        <dbReference type="Proteomes" id="UP000789375"/>
    </source>
</evidence>
<feature type="region of interest" description="Disordered" evidence="1">
    <location>
        <begin position="127"/>
        <end position="157"/>
    </location>
</feature>
<dbReference type="Proteomes" id="UP000789375">
    <property type="component" value="Unassembled WGS sequence"/>
</dbReference>
<evidence type="ECO:0000256" key="1">
    <source>
        <dbReference type="SAM" id="MobiDB-lite"/>
    </source>
</evidence>
<protein>
    <submittedName>
        <fullName evidence="2">2878_t:CDS:1</fullName>
    </submittedName>
</protein>
<name>A0A9N9FX79_FUNMO</name>
<accession>A0A9N9FX79</accession>
<feature type="compositionally biased region" description="Polar residues" evidence="1">
    <location>
        <begin position="140"/>
        <end position="156"/>
    </location>
</feature>
<gene>
    <name evidence="2" type="ORF">FMOSSE_LOCUS7033</name>
</gene>
<organism evidence="2 3">
    <name type="scientific">Funneliformis mosseae</name>
    <name type="common">Endomycorrhizal fungus</name>
    <name type="synonym">Glomus mosseae</name>
    <dbReference type="NCBI Taxonomy" id="27381"/>
    <lineage>
        <taxon>Eukaryota</taxon>
        <taxon>Fungi</taxon>
        <taxon>Fungi incertae sedis</taxon>
        <taxon>Mucoromycota</taxon>
        <taxon>Glomeromycotina</taxon>
        <taxon>Glomeromycetes</taxon>
        <taxon>Glomerales</taxon>
        <taxon>Glomeraceae</taxon>
        <taxon>Funneliformis</taxon>
    </lineage>
</organism>
<evidence type="ECO:0000313" key="2">
    <source>
        <dbReference type="EMBL" id="CAG8562561.1"/>
    </source>
</evidence>
<dbReference type="AlphaFoldDB" id="A0A9N9FX79"/>